<proteinExistence type="predicted"/>
<comment type="caution">
    <text evidence="1">The sequence shown here is derived from an EMBL/GenBank/DDBJ whole genome shotgun (WGS) entry which is preliminary data.</text>
</comment>
<organism evidence="1">
    <name type="scientific">bioreactor metagenome</name>
    <dbReference type="NCBI Taxonomy" id="1076179"/>
    <lineage>
        <taxon>unclassified sequences</taxon>
        <taxon>metagenomes</taxon>
        <taxon>ecological metagenomes</taxon>
    </lineage>
</organism>
<dbReference type="EMBL" id="VSSQ01000130">
    <property type="protein sequence ID" value="MPL79818.1"/>
    <property type="molecule type" value="Genomic_DNA"/>
</dbReference>
<dbReference type="AlphaFoldDB" id="A0A644ULA6"/>
<accession>A0A644ULA6</accession>
<evidence type="ECO:0000313" key="1">
    <source>
        <dbReference type="EMBL" id="MPL79818.1"/>
    </source>
</evidence>
<evidence type="ECO:0008006" key="2">
    <source>
        <dbReference type="Google" id="ProtNLM"/>
    </source>
</evidence>
<reference evidence="1" key="1">
    <citation type="submission" date="2019-08" db="EMBL/GenBank/DDBJ databases">
        <authorList>
            <person name="Kucharzyk K."/>
            <person name="Murdoch R.W."/>
            <person name="Higgins S."/>
            <person name="Loffler F."/>
        </authorList>
    </citation>
    <scope>NUCLEOTIDE SEQUENCE</scope>
</reference>
<name>A0A644ULA6_9ZZZZ</name>
<gene>
    <name evidence="1" type="ORF">SDC9_25704</name>
</gene>
<protein>
    <recommendedName>
        <fullName evidence="2">YD repeat-containing protein</fullName>
    </recommendedName>
</protein>
<sequence>MEEDIYEDLSSVIRNIEKITYTAIKSSEGIIKTELELYSISKYNENGSLILLGKTNNLLSDKGMIDSGSLYINLYSYEYNKDKMLISERCKSSKGELIHNLFYEYSPNGDIVRANKFNSNDNLISSTFYEEIGNIREINIFKSDNNIDCKVFSKYDSNNNLVERNTYDLDSNFKQKEIFRYNAKGDKIEYSYFDLDDIMYSKFITYKYEYDKKDNWIKRITKDEDNYRITTRRIVYFGEDRENKPSHWKSPFYYRIKEGKDVNLLNKY</sequence>
<dbReference type="Gene3D" id="3.90.930.1">
    <property type="match status" value="1"/>
</dbReference>